<keyword evidence="3" id="KW-0804">Transcription</keyword>
<dbReference type="CDD" id="cd07377">
    <property type="entry name" value="WHTH_GntR"/>
    <property type="match status" value="1"/>
</dbReference>
<evidence type="ECO:0000313" key="5">
    <source>
        <dbReference type="EMBL" id="TDM12258.1"/>
    </source>
</evidence>
<feature type="domain" description="HTH gntR-type" evidence="4">
    <location>
        <begin position="10"/>
        <end position="78"/>
    </location>
</feature>
<dbReference type="PANTHER" id="PTHR38445">
    <property type="entry name" value="HTH-TYPE TRANSCRIPTIONAL REPRESSOR YTRA"/>
    <property type="match status" value="1"/>
</dbReference>
<reference evidence="5 6" key="1">
    <citation type="submission" date="2019-01" db="EMBL/GenBank/DDBJ databases">
        <title>Draft genome sequences of the type strains of six Macrococcus species.</title>
        <authorList>
            <person name="Mazhar S."/>
            <person name="Altermann E."/>
            <person name="Hill C."/>
            <person name="Mcauliffe O."/>
        </authorList>
    </citation>
    <scope>NUCLEOTIDE SEQUENCE [LARGE SCALE GENOMIC DNA]</scope>
    <source>
        <strain evidence="5 6">CCM4815</strain>
    </source>
</reference>
<dbReference type="AlphaFoldDB" id="A0A4R6BV92"/>
<dbReference type="InterPro" id="IPR036388">
    <property type="entry name" value="WH-like_DNA-bd_sf"/>
</dbReference>
<keyword evidence="6" id="KW-1185">Reference proteome</keyword>
<dbReference type="Proteomes" id="UP000294802">
    <property type="component" value="Unassembled WGS sequence"/>
</dbReference>
<evidence type="ECO:0000256" key="2">
    <source>
        <dbReference type="ARBA" id="ARBA00023125"/>
    </source>
</evidence>
<accession>A0A4R6BV92</accession>
<proteinExistence type="predicted"/>
<gene>
    <name evidence="5" type="ORF">ERX29_04120</name>
</gene>
<evidence type="ECO:0000313" key="6">
    <source>
        <dbReference type="Proteomes" id="UP000294802"/>
    </source>
</evidence>
<dbReference type="GO" id="GO:0003677">
    <property type="term" value="F:DNA binding"/>
    <property type="evidence" value="ECO:0007669"/>
    <property type="project" value="UniProtKB-KW"/>
</dbReference>
<keyword evidence="1" id="KW-0805">Transcription regulation</keyword>
<dbReference type="OrthoDB" id="9801546at2"/>
<dbReference type="GO" id="GO:0003700">
    <property type="term" value="F:DNA-binding transcription factor activity"/>
    <property type="evidence" value="ECO:0007669"/>
    <property type="project" value="InterPro"/>
</dbReference>
<evidence type="ECO:0000256" key="3">
    <source>
        <dbReference type="ARBA" id="ARBA00023163"/>
    </source>
</evidence>
<organism evidence="5 6">
    <name type="scientific">Macrococcus lamae</name>
    <dbReference type="NCBI Taxonomy" id="198484"/>
    <lineage>
        <taxon>Bacteria</taxon>
        <taxon>Bacillati</taxon>
        <taxon>Bacillota</taxon>
        <taxon>Bacilli</taxon>
        <taxon>Bacillales</taxon>
        <taxon>Staphylococcaceae</taxon>
        <taxon>Macrococcus</taxon>
    </lineage>
</organism>
<dbReference type="RefSeq" id="WP_133443428.1">
    <property type="nucleotide sequence ID" value="NZ_SCWB01000005.1"/>
</dbReference>
<sequence>MFNIDHRSRIPIYEQLIEGFKLQIMNGVMEQDAQLPSVRQLAAELTVNPNTIQKAYRELERSGFIYSIPGRGSFVNRIEETINRERIQMLSEELDKIIKELLFLGVSKEEIKNQIDISDEEEDYDRNQTSE</sequence>
<dbReference type="InterPro" id="IPR036390">
    <property type="entry name" value="WH_DNA-bd_sf"/>
</dbReference>
<dbReference type="SMART" id="SM00345">
    <property type="entry name" value="HTH_GNTR"/>
    <property type="match status" value="1"/>
</dbReference>
<keyword evidence="2" id="KW-0238">DNA-binding</keyword>
<dbReference type="SUPFAM" id="SSF46785">
    <property type="entry name" value="Winged helix' DNA-binding domain"/>
    <property type="match status" value="1"/>
</dbReference>
<evidence type="ECO:0000259" key="4">
    <source>
        <dbReference type="PROSITE" id="PS50949"/>
    </source>
</evidence>
<name>A0A4R6BV92_9STAP</name>
<evidence type="ECO:0000256" key="1">
    <source>
        <dbReference type="ARBA" id="ARBA00023015"/>
    </source>
</evidence>
<dbReference type="Pfam" id="PF00392">
    <property type="entry name" value="GntR"/>
    <property type="match status" value="1"/>
</dbReference>
<dbReference type="InterPro" id="IPR000524">
    <property type="entry name" value="Tscrpt_reg_HTH_GntR"/>
</dbReference>
<dbReference type="Gene3D" id="1.10.10.10">
    <property type="entry name" value="Winged helix-like DNA-binding domain superfamily/Winged helix DNA-binding domain"/>
    <property type="match status" value="1"/>
</dbReference>
<dbReference type="PANTHER" id="PTHR38445:SF9">
    <property type="entry name" value="HTH-TYPE TRANSCRIPTIONAL REPRESSOR YTRA"/>
    <property type="match status" value="1"/>
</dbReference>
<protein>
    <submittedName>
        <fullName evidence="5">GntR family transcriptional regulator</fullName>
    </submittedName>
</protein>
<comment type="caution">
    <text evidence="5">The sequence shown here is derived from an EMBL/GenBank/DDBJ whole genome shotgun (WGS) entry which is preliminary data.</text>
</comment>
<dbReference type="EMBL" id="SCWB01000005">
    <property type="protein sequence ID" value="TDM12258.1"/>
    <property type="molecule type" value="Genomic_DNA"/>
</dbReference>
<dbReference type="PROSITE" id="PS50949">
    <property type="entry name" value="HTH_GNTR"/>
    <property type="match status" value="1"/>
</dbReference>